<dbReference type="CDD" id="cd11301">
    <property type="entry name" value="Fut1_Fut2_like"/>
    <property type="match status" value="1"/>
</dbReference>
<keyword evidence="3" id="KW-0812">Transmembrane</keyword>
<keyword evidence="3" id="KW-0333">Golgi apparatus</keyword>
<comment type="subcellular location">
    <subcellularLocation>
        <location evidence="3">Golgi apparatus</location>
        <location evidence="3">Golgi stack membrane</location>
        <topology evidence="3">Single-pass type II membrane protein</topology>
    </subcellularLocation>
</comment>
<evidence type="ECO:0000313" key="4">
    <source>
        <dbReference type="EMBL" id="KAK2139504.1"/>
    </source>
</evidence>
<gene>
    <name evidence="4" type="ORF">LSH36_1750g00003</name>
</gene>
<keyword evidence="2 3" id="KW-0808">Transferase</keyword>
<dbReference type="Proteomes" id="UP001208570">
    <property type="component" value="Unassembled WGS sequence"/>
</dbReference>
<evidence type="ECO:0000256" key="3">
    <source>
        <dbReference type="RuleBase" id="RU363129"/>
    </source>
</evidence>
<sequence length="261" mass="30657">MAKLTNRIPILNPGYEDLKRIFTISTLIETKLTTLESFYRYKQNVLHMPLNVEATVESLKNISLDVMLNGFFDYFRYFSPVVHKLRKEFTFRKRIRQQVDEFFRKANHTEKRIIKVGIHIRRTDLNTPSIIFQGFGCPPLSYFTNAMNFFRSKYSNIRFVVCSDSMKWARRHFTSDDITFATNHSAEVDMAILTSCDHVIISNGTFSWWVGCLCRGTTVRYKQMPKYKSSVYNMTSGGHWPPDDDYNHYVAIDSDDDSLWE</sequence>
<dbReference type="InterPro" id="IPR002516">
    <property type="entry name" value="Glyco_trans_11"/>
</dbReference>
<comment type="caution">
    <text evidence="4">The sequence shown here is derived from an EMBL/GenBank/DDBJ whole genome shotgun (WGS) entry which is preliminary data.</text>
</comment>
<comment type="similarity">
    <text evidence="3">Belongs to the glycosyltransferase 11 family.</text>
</comment>
<evidence type="ECO:0000256" key="2">
    <source>
        <dbReference type="ARBA" id="ARBA00022679"/>
    </source>
</evidence>
<evidence type="ECO:0000256" key="1">
    <source>
        <dbReference type="ARBA" id="ARBA00022676"/>
    </source>
</evidence>
<dbReference type="PANTHER" id="PTHR11927:SF9">
    <property type="entry name" value="L-FUCOSYLTRANSFERASE"/>
    <property type="match status" value="1"/>
</dbReference>
<dbReference type="GO" id="GO:0008107">
    <property type="term" value="F:galactoside 2-alpha-L-fucosyltransferase activity"/>
    <property type="evidence" value="ECO:0007669"/>
    <property type="project" value="InterPro"/>
</dbReference>
<dbReference type="GO" id="GO:0005975">
    <property type="term" value="P:carbohydrate metabolic process"/>
    <property type="evidence" value="ECO:0007669"/>
    <property type="project" value="InterPro"/>
</dbReference>
<keyword evidence="1 3" id="KW-0328">Glycosyltransferase</keyword>
<keyword evidence="3" id="KW-0735">Signal-anchor</keyword>
<protein>
    <recommendedName>
        <fullName evidence="3">L-Fucosyltransferase</fullName>
        <ecNumber evidence="3">2.4.1.-</ecNumber>
    </recommendedName>
</protein>
<accession>A0AAD9IRU2</accession>
<dbReference type="EMBL" id="JAODUP010001746">
    <property type="protein sequence ID" value="KAK2139504.1"/>
    <property type="molecule type" value="Genomic_DNA"/>
</dbReference>
<evidence type="ECO:0000313" key="5">
    <source>
        <dbReference type="Proteomes" id="UP001208570"/>
    </source>
</evidence>
<name>A0AAD9IRU2_9ANNE</name>
<dbReference type="EC" id="2.4.1.-" evidence="3"/>
<dbReference type="Pfam" id="PF01531">
    <property type="entry name" value="Glyco_transf_11"/>
    <property type="match status" value="1"/>
</dbReference>
<dbReference type="AlphaFoldDB" id="A0AAD9IRU2"/>
<dbReference type="GO" id="GO:0032580">
    <property type="term" value="C:Golgi cisterna membrane"/>
    <property type="evidence" value="ECO:0007669"/>
    <property type="project" value="UniProtKB-SubCell"/>
</dbReference>
<reference evidence="4" key="1">
    <citation type="journal article" date="2023" name="Mol. Biol. Evol.">
        <title>Third-Generation Sequencing Reveals the Adaptive Role of the Epigenome in Three Deep-Sea Polychaetes.</title>
        <authorList>
            <person name="Perez M."/>
            <person name="Aroh O."/>
            <person name="Sun Y."/>
            <person name="Lan Y."/>
            <person name="Juniper S.K."/>
            <person name="Young C.R."/>
            <person name="Angers B."/>
            <person name="Qian P.Y."/>
        </authorList>
    </citation>
    <scope>NUCLEOTIDE SEQUENCE</scope>
    <source>
        <strain evidence="4">P08H-3</strain>
    </source>
</reference>
<keyword evidence="5" id="KW-1185">Reference proteome</keyword>
<organism evidence="4 5">
    <name type="scientific">Paralvinella palmiformis</name>
    <dbReference type="NCBI Taxonomy" id="53620"/>
    <lineage>
        <taxon>Eukaryota</taxon>
        <taxon>Metazoa</taxon>
        <taxon>Spiralia</taxon>
        <taxon>Lophotrochozoa</taxon>
        <taxon>Annelida</taxon>
        <taxon>Polychaeta</taxon>
        <taxon>Sedentaria</taxon>
        <taxon>Canalipalpata</taxon>
        <taxon>Terebellida</taxon>
        <taxon>Terebelliformia</taxon>
        <taxon>Alvinellidae</taxon>
        <taxon>Paralvinella</taxon>
    </lineage>
</organism>
<comment type="pathway">
    <text evidence="3">Protein modification; protein glycosylation.</text>
</comment>
<dbReference type="PANTHER" id="PTHR11927">
    <property type="entry name" value="GALACTOSIDE 2-L-FUCOSYLTRANSFERASE"/>
    <property type="match status" value="1"/>
</dbReference>
<keyword evidence="3" id="KW-0325">Glycoprotein</keyword>
<proteinExistence type="inferred from homology"/>